<sequence>MARNIGPLVCLSVMVMDVIAGILGIQAEIAQNKVKHLKAWIIECRDPSYQAFKLGLAAAVLLALAHTIGNLLGGCICLGSKQDFTKATTANKKLAFGSLILSWITLALGFSLLIVGTMANSKSRKSCTLAHGRVLSIGGIICFFHGLFTVAYYVSAKATIRDEEKRRNPTNQAGHPPA</sequence>
<evidence type="ECO:0000313" key="10">
    <source>
        <dbReference type="Proteomes" id="UP000238479"/>
    </source>
</evidence>
<reference evidence="9 10" key="1">
    <citation type="journal article" date="2018" name="Nat. Genet.">
        <title>The Rosa genome provides new insights in the design of modern roses.</title>
        <authorList>
            <person name="Bendahmane M."/>
        </authorList>
    </citation>
    <scope>NUCLEOTIDE SEQUENCE [LARGE SCALE GENOMIC DNA]</scope>
    <source>
        <strain evidence="10">cv. Old Blush</strain>
    </source>
</reference>
<feature type="transmembrane region" description="Helical" evidence="7">
    <location>
        <begin position="94"/>
        <end position="114"/>
    </location>
</feature>
<dbReference type="OrthoDB" id="1667348at2759"/>
<feature type="transmembrane region" description="Helical" evidence="7">
    <location>
        <begin position="134"/>
        <end position="156"/>
    </location>
</feature>
<evidence type="ECO:0000256" key="8">
    <source>
        <dbReference type="SAM" id="SignalP"/>
    </source>
</evidence>
<comment type="subcellular location">
    <subcellularLocation>
        <location evidence="1">Endomembrane system</location>
        <topology evidence="1">Multi-pass membrane protein</topology>
    </subcellularLocation>
</comment>
<proteinExistence type="inferred from homology"/>
<dbReference type="Proteomes" id="UP000238479">
    <property type="component" value="Chromosome 5"/>
</dbReference>
<comment type="caution">
    <text evidence="9">The sequence shown here is derived from an EMBL/GenBank/DDBJ whole genome shotgun (WGS) entry which is preliminary data.</text>
</comment>
<dbReference type="InterPro" id="IPR009606">
    <property type="entry name" value="DEAL/Modifying_wall_lignin1/2"/>
</dbReference>
<feature type="signal peptide" evidence="8">
    <location>
        <begin position="1"/>
        <end position="20"/>
    </location>
</feature>
<evidence type="ECO:0000256" key="5">
    <source>
        <dbReference type="ARBA" id="ARBA00023136"/>
    </source>
</evidence>
<evidence type="ECO:0000313" key="9">
    <source>
        <dbReference type="EMBL" id="PRQ28579.1"/>
    </source>
</evidence>
<accession>A0A2P6Q357</accession>
<keyword evidence="10" id="KW-1185">Reference proteome</keyword>
<dbReference type="Pfam" id="PF06749">
    <property type="entry name" value="DUF1218"/>
    <property type="match status" value="1"/>
</dbReference>
<dbReference type="EMBL" id="PDCK01000043">
    <property type="protein sequence ID" value="PRQ28579.1"/>
    <property type="molecule type" value="Genomic_DNA"/>
</dbReference>
<keyword evidence="5 7" id="KW-0472">Membrane</keyword>
<organism evidence="9 10">
    <name type="scientific">Rosa chinensis</name>
    <name type="common">China rose</name>
    <dbReference type="NCBI Taxonomy" id="74649"/>
    <lineage>
        <taxon>Eukaryota</taxon>
        <taxon>Viridiplantae</taxon>
        <taxon>Streptophyta</taxon>
        <taxon>Embryophyta</taxon>
        <taxon>Tracheophyta</taxon>
        <taxon>Spermatophyta</taxon>
        <taxon>Magnoliopsida</taxon>
        <taxon>eudicotyledons</taxon>
        <taxon>Gunneridae</taxon>
        <taxon>Pentapetalae</taxon>
        <taxon>rosids</taxon>
        <taxon>fabids</taxon>
        <taxon>Rosales</taxon>
        <taxon>Rosaceae</taxon>
        <taxon>Rosoideae</taxon>
        <taxon>Rosoideae incertae sedis</taxon>
        <taxon>Rosa</taxon>
    </lineage>
</organism>
<evidence type="ECO:0000256" key="2">
    <source>
        <dbReference type="ARBA" id="ARBA00022692"/>
    </source>
</evidence>
<keyword evidence="2 7" id="KW-0812">Transmembrane</keyword>
<dbReference type="STRING" id="74649.A0A2P6Q357"/>
<comment type="similarity">
    <text evidence="6">Belongs to the DESIGUAL family.</text>
</comment>
<protein>
    <recommendedName>
        <fullName evidence="11">Choline transporter</fullName>
    </recommendedName>
</protein>
<dbReference type="PANTHER" id="PTHR31769">
    <property type="entry name" value="OS07G0462200 PROTEIN-RELATED"/>
    <property type="match status" value="1"/>
</dbReference>
<evidence type="ECO:0000256" key="6">
    <source>
        <dbReference type="ARBA" id="ARBA00029467"/>
    </source>
</evidence>
<feature type="transmembrane region" description="Helical" evidence="7">
    <location>
        <begin position="51"/>
        <end position="73"/>
    </location>
</feature>
<dbReference type="GO" id="GO:0012505">
    <property type="term" value="C:endomembrane system"/>
    <property type="evidence" value="ECO:0007669"/>
    <property type="project" value="UniProtKB-SubCell"/>
</dbReference>
<dbReference type="AlphaFoldDB" id="A0A2P6Q357"/>
<evidence type="ECO:0008006" key="11">
    <source>
        <dbReference type="Google" id="ProtNLM"/>
    </source>
</evidence>
<feature type="chain" id="PRO_5015118103" description="Choline transporter" evidence="8">
    <location>
        <begin position="21"/>
        <end position="178"/>
    </location>
</feature>
<dbReference type="InterPro" id="IPR052222">
    <property type="entry name" value="DESIGUAL"/>
</dbReference>
<evidence type="ECO:0000256" key="7">
    <source>
        <dbReference type="SAM" id="Phobius"/>
    </source>
</evidence>
<gene>
    <name evidence="9" type="ORF">RchiOBHm_Chr5g0004561</name>
</gene>
<dbReference type="Gramene" id="PRQ28579">
    <property type="protein sequence ID" value="PRQ28579"/>
    <property type="gene ID" value="RchiOBHm_Chr5g0004561"/>
</dbReference>
<keyword evidence="3 8" id="KW-0732">Signal</keyword>
<evidence type="ECO:0000256" key="1">
    <source>
        <dbReference type="ARBA" id="ARBA00004127"/>
    </source>
</evidence>
<name>A0A2P6Q357_ROSCH</name>
<evidence type="ECO:0000256" key="4">
    <source>
        <dbReference type="ARBA" id="ARBA00022989"/>
    </source>
</evidence>
<dbReference type="OMA" id="NVGFFIC"/>
<keyword evidence="4 7" id="KW-1133">Transmembrane helix</keyword>
<evidence type="ECO:0000256" key="3">
    <source>
        <dbReference type="ARBA" id="ARBA00022729"/>
    </source>
</evidence>